<dbReference type="GO" id="GO:0008270">
    <property type="term" value="F:zinc ion binding"/>
    <property type="evidence" value="ECO:0007669"/>
    <property type="project" value="UniProtKB-KW"/>
</dbReference>
<dbReference type="GO" id="GO:0050806">
    <property type="term" value="P:positive regulation of synaptic transmission"/>
    <property type="evidence" value="ECO:0007669"/>
    <property type="project" value="TreeGrafter"/>
</dbReference>
<feature type="domain" description="FYVE-type" evidence="7">
    <location>
        <begin position="71"/>
        <end position="121"/>
    </location>
</feature>
<dbReference type="InterPro" id="IPR054386">
    <property type="entry name" value="RIM_Znf"/>
</dbReference>
<dbReference type="PANTHER" id="PTHR12157">
    <property type="entry name" value="REGULATING SYNAPTIC MEMBRANE EXOCYTOSIS PROTEIN"/>
    <property type="match status" value="1"/>
</dbReference>
<comment type="caution">
    <text evidence="9">The sequence shown here is derived from an EMBL/GenBank/DDBJ whole genome shotgun (WGS) entry which is preliminary data.</text>
</comment>
<dbReference type="Proteomes" id="UP001430953">
    <property type="component" value="Unassembled WGS sequence"/>
</dbReference>
<dbReference type="GO" id="GO:0048791">
    <property type="term" value="P:calcium ion-regulated exocytosis of neurotransmitter"/>
    <property type="evidence" value="ECO:0007669"/>
    <property type="project" value="TreeGrafter"/>
</dbReference>
<dbReference type="GO" id="GO:0048167">
    <property type="term" value="P:regulation of synaptic plasticity"/>
    <property type="evidence" value="ECO:0007669"/>
    <property type="project" value="TreeGrafter"/>
</dbReference>
<feature type="region of interest" description="Disordered" evidence="6">
    <location>
        <begin position="262"/>
        <end position="286"/>
    </location>
</feature>
<reference evidence="9 10" key="1">
    <citation type="submission" date="2023-03" db="EMBL/GenBank/DDBJ databases">
        <title>High recombination rates correlate with genetic variation in Cardiocondyla obscurior ants.</title>
        <authorList>
            <person name="Errbii M."/>
        </authorList>
    </citation>
    <scope>NUCLEOTIDE SEQUENCE [LARGE SCALE GENOMIC DNA]</scope>
    <source>
        <strain evidence="9">Alpha-2009</strain>
        <tissue evidence="9">Whole body</tissue>
    </source>
</reference>
<feature type="compositionally biased region" description="Low complexity" evidence="6">
    <location>
        <begin position="317"/>
        <end position="333"/>
    </location>
</feature>
<keyword evidence="10" id="KW-1185">Reference proteome</keyword>
<dbReference type="InterPro" id="IPR039032">
    <property type="entry name" value="Rim-like"/>
</dbReference>
<dbReference type="PROSITE" id="PS50178">
    <property type="entry name" value="ZF_FYVE"/>
    <property type="match status" value="1"/>
</dbReference>
<accession>A0AAW2H444</accession>
<keyword evidence="2" id="KW-0677">Repeat</keyword>
<name>A0AAW2H444_9HYME</name>
<feature type="region of interest" description="Disordered" evidence="6">
    <location>
        <begin position="152"/>
        <end position="178"/>
    </location>
</feature>
<gene>
    <name evidence="9" type="ORF">PUN28_001260</name>
</gene>
<dbReference type="PANTHER" id="PTHR12157:SF21">
    <property type="entry name" value="RAB3 INTERACTING MOLECULE, ISOFORM F"/>
    <property type="match status" value="1"/>
</dbReference>
<keyword evidence="4" id="KW-0862">Zinc</keyword>
<dbReference type="InterPro" id="IPR017455">
    <property type="entry name" value="Znf_FYVE-rel"/>
</dbReference>
<dbReference type="InterPro" id="IPR011011">
    <property type="entry name" value="Znf_FYVE_PHD"/>
</dbReference>
<evidence type="ECO:0000256" key="6">
    <source>
        <dbReference type="SAM" id="MobiDB-lite"/>
    </source>
</evidence>
<dbReference type="Gene3D" id="3.30.40.10">
    <property type="entry name" value="Zinc/RING finger domain, C3HC4 (zinc finger)"/>
    <property type="match status" value="1"/>
</dbReference>
<evidence type="ECO:0000256" key="2">
    <source>
        <dbReference type="ARBA" id="ARBA00022737"/>
    </source>
</evidence>
<dbReference type="GO" id="GO:0044325">
    <property type="term" value="F:transmembrane transporter binding"/>
    <property type="evidence" value="ECO:0007669"/>
    <property type="project" value="TreeGrafter"/>
</dbReference>
<dbReference type="SUPFAM" id="SSF57903">
    <property type="entry name" value="FYVE/PHD zinc finger"/>
    <property type="match status" value="1"/>
</dbReference>
<dbReference type="AlphaFoldDB" id="A0AAW2H444"/>
<dbReference type="GO" id="GO:0006886">
    <property type="term" value="P:intracellular protein transport"/>
    <property type="evidence" value="ECO:0007669"/>
    <property type="project" value="InterPro"/>
</dbReference>
<dbReference type="GO" id="GO:0031267">
    <property type="term" value="F:small GTPase binding"/>
    <property type="evidence" value="ECO:0007669"/>
    <property type="project" value="InterPro"/>
</dbReference>
<dbReference type="EMBL" id="JADYXP020000001">
    <property type="protein sequence ID" value="KAL0134347.1"/>
    <property type="molecule type" value="Genomic_DNA"/>
</dbReference>
<dbReference type="InterPro" id="IPR010911">
    <property type="entry name" value="Rab_BD"/>
</dbReference>
<dbReference type="PROSITE" id="PS50916">
    <property type="entry name" value="RABBD"/>
    <property type="match status" value="1"/>
</dbReference>
<keyword evidence="3 5" id="KW-0863">Zinc-finger</keyword>
<evidence type="ECO:0000259" key="7">
    <source>
        <dbReference type="PROSITE" id="PS50178"/>
    </source>
</evidence>
<evidence type="ECO:0000313" key="9">
    <source>
        <dbReference type="EMBL" id="KAL0134347.1"/>
    </source>
</evidence>
<feature type="compositionally biased region" description="Basic and acidic residues" evidence="6">
    <location>
        <begin position="161"/>
        <end position="178"/>
    </location>
</feature>
<feature type="compositionally biased region" description="Polar residues" evidence="6">
    <location>
        <begin position="302"/>
        <end position="313"/>
    </location>
</feature>
<feature type="region of interest" description="Disordered" evidence="6">
    <location>
        <begin position="300"/>
        <end position="373"/>
    </location>
</feature>
<keyword evidence="1" id="KW-0479">Metal-binding</keyword>
<feature type="compositionally biased region" description="Polar residues" evidence="6">
    <location>
        <begin position="198"/>
        <end position="212"/>
    </location>
</feature>
<dbReference type="GO" id="GO:0042734">
    <property type="term" value="C:presynaptic membrane"/>
    <property type="evidence" value="ECO:0007669"/>
    <property type="project" value="TreeGrafter"/>
</dbReference>
<evidence type="ECO:0000256" key="3">
    <source>
        <dbReference type="ARBA" id="ARBA00022771"/>
    </source>
</evidence>
<proteinExistence type="predicted"/>
<organism evidence="9 10">
    <name type="scientific">Cardiocondyla obscurior</name>
    <dbReference type="NCBI Taxonomy" id="286306"/>
    <lineage>
        <taxon>Eukaryota</taxon>
        <taxon>Metazoa</taxon>
        <taxon>Ecdysozoa</taxon>
        <taxon>Arthropoda</taxon>
        <taxon>Hexapoda</taxon>
        <taxon>Insecta</taxon>
        <taxon>Pterygota</taxon>
        <taxon>Neoptera</taxon>
        <taxon>Endopterygota</taxon>
        <taxon>Hymenoptera</taxon>
        <taxon>Apocrita</taxon>
        <taxon>Aculeata</taxon>
        <taxon>Formicoidea</taxon>
        <taxon>Formicidae</taxon>
        <taxon>Myrmicinae</taxon>
        <taxon>Cardiocondyla</taxon>
    </lineage>
</organism>
<dbReference type="Pfam" id="PF22601">
    <property type="entry name" value="RIM2a_ZnF"/>
    <property type="match status" value="1"/>
</dbReference>
<evidence type="ECO:0000259" key="8">
    <source>
        <dbReference type="PROSITE" id="PS50916"/>
    </source>
</evidence>
<dbReference type="FunFam" id="3.30.40.10:FF:000453">
    <property type="entry name" value="Uncharacterized protein, isoform D"/>
    <property type="match status" value="1"/>
</dbReference>
<evidence type="ECO:0000313" key="10">
    <source>
        <dbReference type="Proteomes" id="UP001430953"/>
    </source>
</evidence>
<evidence type="ECO:0000256" key="5">
    <source>
        <dbReference type="PROSITE-ProRule" id="PRU00091"/>
    </source>
</evidence>
<feature type="domain" description="RabBD" evidence="8">
    <location>
        <begin position="7"/>
        <end position="133"/>
    </location>
</feature>
<evidence type="ECO:0000256" key="4">
    <source>
        <dbReference type="ARBA" id="ARBA00022833"/>
    </source>
</evidence>
<protein>
    <recommendedName>
        <fullName evidence="11">Rab-3-interacting molecule unc-10</fullName>
    </recommendedName>
</protein>
<feature type="region of interest" description="Disordered" evidence="6">
    <location>
        <begin position="198"/>
        <end position="249"/>
    </location>
</feature>
<dbReference type="GO" id="GO:0042391">
    <property type="term" value="P:regulation of membrane potential"/>
    <property type="evidence" value="ECO:0007669"/>
    <property type="project" value="TreeGrafter"/>
</dbReference>
<dbReference type="InterPro" id="IPR013083">
    <property type="entry name" value="Znf_RING/FYVE/PHD"/>
</dbReference>
<evidence type="ECO:0000256" key="1">
    <source>
        <dbReference type="ARBA" id="ARBA00022723"/>
    </source>
</evidence>
<evidence type="ECO:0008006" key="11">
    <source>
        <dbReference type="Google" id="ProtNLM"/>
    </source>
</evidence>
<feature type="compositionally biased region" description="Polar residues" evidence="6">
    <location>
        <begin position="267"/>
        <end position="277"/>
    </location>
</feature>
<dbReference type="GO" id="GO:0048788">
    <property type="term" value="C:cytoskeleton of presynaptic active zone"/>
    <property type="evidence" value="ECO:0007669"/>
    <property type="project" value="TreeGrafter"/>
</dbReference>
<sequence>MAELPQTPDMSHLTPEERRIIEGVLMRQKEEEEQDHEIMRRKQDEVQILEETIRMRSEKHKKAGIELNATCHICLKTKFADGVGHICNYCDIRCCARCGGKVTLRSSKVIWVCILCRKKQELLSKTGQWMTKTGLGAVDSALVRQMQEDLQVGGHQGLADQTRDKRPKLERAHSAAEKENLPLLQRSGNCPLRRQYSQQEQISGRRMSTSDSGVEMSVSPHARTLPTPHVVSSYPVQQTPRHPAVYPDDDPNLYRGELDGLMRQHPPNYQRQRSFQDQDPDIGMTYSQTPIEIGSIRAAVHPSQQHSLHQTQVGRPVQSVSTVSVTQQRSFSSSEEERSTPECASDEPDESEKGQKPPPLVVTSRGTREKVADRTNRQFSAVLNNFIT</sequence>